<dbReference type="EMBL" id="JBHSKF010000025">
    <property type="protein sequence ID" value="MFC5291284.1"/>
    <property type="molecule type" value="Genomic_DNA"/>
</dbReference>
<keyword evidence="5" id="KW-1185">Reference proteome</keyword>
<organism evidence="4 5">
    <name type="scientific">Actinokineospora guangxiensis</name>
    <dbReference type="NCBI Taxonomy" id="1490288"/>
    <lineage>
        <taxon>Bacteria</taxon>
        <taxon>Bacillati</taxon>
        <taxon>Actinomycetota</taxon>
        <taxon>Actinomycetes</taxon>
        <taxon>Pseudonocardiales</taxon>
        <taxon>Pseudonocardiaceae</taxon>
        <taxon>Actinokineospora</taxon>
    </lineage>
</organism>
<dbReference type="InterPro" id="IPR035089">
    <property type="entry name" value="Phage_sheath_subtilisin"/>
</dbReference>
<dbReference type="InterPro" id="IPR052042">
    <property type="entry name" value="Tail_sheath_structural"/>
</dbReference>
<evidence type="ECO:0000313" key="4">
    <source>
        <dbReference type="EMBL" id="MFC5291284.1"/>
    </source>
</evidence>
<evidence type="ECO:0000256" key="1">
    <source>
        <dbReference type="ARBA" id="ARBA00008005"/>
    </source>
</evidence>
<sequence length="510" mass="55182">MPNYLAPGVYVEEVSSGSKPIEGVGTAVAGFVGFTEKGPTSEPTLVTSWTHFTRTFGGFAENAYLPHSVYGFFLNGGGSAYIVRLPDAREDGSATAVVQRAAIPAAADEARPAFAVQTAPGIEAGEISVSVSAASEPGEDTFRLDVLRNGKVEESFDNVTTKRGQHNVATVVAKQSKLIALEDSKAGALALPKRDTVVPLSPNVPLPRKLNAGDYLGDPVERTGLGGFEAIDEITMVAIPDLMSAYQRGIIDADGVKGVQTALIGHCELMSDRVAILDPPPGLNSQQVKEWRTEFAGYDTKYGALYWPWVHVVDPNTGNKLSLPPSGHVAGVWARNDETRGVHKAPANEVLRGVVSLQTVISRAEQEQLNPLGVNCMRAFPGQGIRVWGARTLSSDPEWRYINVRRLFNFIEESILNGTNWVVFEPNDEYLWESVQRVVGAFLQRIWRSGALVGRSAAEAFYVKCDYENNPPESRNAGNLNIEIGVAPVKPAEFVVFRISQLPHGAALEE</sequence>
<reference evidence="5" key="1">
    <citation type="journal article" date="2019" name="Int. J. Syst. Evol. Microbiol.">
        <title>The Global Catalogue of Microorganisms (GCM) 10K type strain sequencing project: providing services to taxonomists for standard genome sequencing and annotation.</title>
        <authorList>
            <consortium name="The Broad Institute Genomics Platform"/>
            <consortium name="The Broad Institute Genome Sequencing Center for Infectious Disease"/>
            <person name="Wu L."/>
            <person name="Ma J."/>
        </authorList>
    </citation>
    <scope>NUCLEOTIDE SEQUENCE [LARGE SCALE GENOMIC DNA]</scope>
    <source>
        <strain evidence="5">CCUG 59778</strain>
    </source>
</reference>
<dbReference type="Proteomes" id="UP001596157">
    <property type="component" value="Unassembled WGS sequence"/>
</dbReference>
<evidence type="ECO:0000259" key="2">
    <source>
        <dbReference type="Pfam" id="PF04984"/>
    </source>
</evidence>
<dbReference type="PANTHER" id="PTHR35861:SF1">
    <property type="entry name" value="PHAGE TAIL SHEATH PROTEIN"/>
    <property type="match status" value="1"/>
</dbReference>
<evidence type="ECO:0000313" key="5">
    <source>
        <dbReference type="Proteomes" id="UP001596157"/>
    </source>
</evidence>
<dbReference type="RefSeq" id="WP_378251198.1">
    <property type="nucleotide sequence ID" value="NZ_JBHSKF010000025.1"/>
</dbReference>
<accession>A0ABW0EZC1</accession>
<dbReference type="Pfam" id="PF04984">
    <property type="entry name" value="Phage_sheath_1"/>
    <property type="match status" value="1"/>
</dbReference>
<comment type="caution">
    <text evidence="4">The sequence shown here is derived from an EMBL/GenBank/DDBJ whole genome shotgun (WGS) entry which is preliminary data.</text>
</comment>
<comment type="similarity">
    <text evidence="1">Belongs to the myoviridae tail sheath protein family.</text>
</comment>
<dbReference type="PANTHER" id="PTHR35861">
    <property type="match status" value="1"/>
</dbReference>
<protein>
    <submittedName>
        <fullName evidence="4">Phage tail sheath family protein</fullName>
    </submittedName>
</protein>
<feature type="domain" description="Tail sheath protein C-terminal" evidence="3">
    <location>
        <begin position="394"/>
        <end position="500"/>
    </location>
</feature>
<gene>
    <name evidence="4" type="ORF">ACFPM7_29900</name>
</gene>
<evidence type="ECO:0000259" key="3">
    <source>
        <dbReference type="Pfam" id="PF17482"/>
    </source>
</evidence>
<dbReference type="Gene3D" id="3.40.50.11780">
    <property type="match status" value="2"/>
</dbReference>
<dbReference type="InterPro" id="IPR020287">
    <property type="entry name" value="Tail_sheath_C"/>
</dbReference>
<proteinExistence type="inferred from homology"/>
<feature type="domain" description="Tail sheath protein subtilisin-like" evidence="2">
    <location>
        <begin position="258"/>
        <end position="393"/>
    </location>
</feature>
<name>A0ABW0EZC1_9PSEU</name>
<dbReference type="Pfam" id="PF17482">
    <property type="entry name" value="Phage_sheath_1C"/>
    <property type="match status" value="1"/>
</dbReference>